<gene>
    <name evidence="1" type="ORF">S06H3_03087</name>
</gene>
<proteinExistence type="predicted"/>
<accession>X1KAU9</accession>
<organism evidence="1">
    <name type="scientific">marine sediment metagenome</name>
    <dbReference type="NCBI Taxonomy" id="412755"/>
    <lineage>
        <taxon>unclassified sequences</taxon>
        <taxon>metagenomes</taxon>
        <taxon>ecological metagenomes</taxon>
    </lineage>
</organism>
<sequence>NYKGFKLMRIRQETPDLLSESLEPYPCPLYTSWTE</sequence>
<dbReference type="AlphaFoldDB" id="X1KAU9"/>
<protein>
    <submittedName>
        <fullName evidence="1">Uncharacterized protein</fullName>
    </submittedName>
</protein>
<reference evidence="1" key="1">
    <citation type="journal article" date="2014" name="Front. Microbiol.">
        <title>High frequency of phylogenetically diverse reductive dehalogenase-homologous genes in deep subseafloor sedimentary metagenomes.</title>
        <authorList>
            <person name="Kawai M."/>
            <person name="Futagami T."/>
            <person name="Toyoda A."/>
            <person name="Takaki Y."/>
            <person name="Nishi S."/>
            <person name="Hori S."/>
            <person name="Arai W."/>
            <person name="Tsubouchi T."/>
            <person name="Morono Y."/>
            <person name="Uchiyama I."/>
            <person name="Ito T."/>
            <person name="Fujiyama A."/>
            <person name="Inagaki F."/>
            <person name="Takami H."/>
        </authorList>
    </citation>
    <scope>NUCLEOTIDE SEQUENCE</scope>
    <source>
        <strain evidence="1">Expedition CK06-06</strain>
    </source>
</reference>
<feature type="non-terminal residue" evidence="1">
    <location>
        <position position="1"/>
    </location>
</feature>
<dbReference type="EMBL" id="BARV01000968">
    <property type="protein sequence ID" value="GAH90760.1"/>
    <property type="molecule type" value="Genomic_DNA"/>
</dbReference>
<evidence type="ECO:0000313" key="1">
    <source>
        <dbReference type="EMBL" id="GAH90760.1"/>
    </source>
</evidence>
<comment type="caution">
    <text evidence="1">The sequence shown here is derived from an EMBL/GenBank/DDBJ whole genome shotgun (WGS) entry which is preliminary data.</text>
</comment>
<name>X1KAU9_9ZZZZ</name>